<accession>A0A2G8RAL8</accession>
<dbReference type="Proteomes" id="UP000231259">
    <property type="component" value="Unassembled WGS sequence"/>
</dbReference>
<dbReference type="PANTHER" id="PTHR34387">
    <property type="entry name" value="SLR1258 PROTEIN"/>
    <property type="match status" value="1"/>
</dbReference>
<dbReference type="OrthoDB" id="9813144at2"/>
<feature type="chain" id="PRO_5013762214" description="26 kDa periplasmic immunogenic protein" evidence="1">
    <location>
        <begin position="24"/>
        <end position="234"/>
    </location>
</feature>
<dbReference type="Gene3D" id="3.30.110.170">
    <property type="entry name" value="Protein of unknown function (DUF541), domain 1"/>
    <property type="match status" value="1"/>
</dbReference>
<comment type="caution">
    <text evidence="2">The sequence shown here is derived from an EMBL/GenBank/DDBJ whole genome shotgun (WGS) entry which is preliminary data.</text>
</comment>
<dbReference type="AlphaFoldDB" id="A0A2G8RAL8"/>
<evidence type="ECO:0000313" key="3">
    <source>
        <dbReference type="Proteomes" id="UP000231259"/>
    </source>
</evidence>
<evidence type="ECO:0000313" key="2">
    <source>
        <dbReference type="EMBL" id="PIL18491.1"/>
    </source>
</evidence>
<keyword evidence="1" id="KW-0732">Signal</keyword>
<dbReference type="Pfam" id="PF04402">
    <property type="entry name" value="SIMPL"/>
    <property type="match status" value="1"/>
</dbReference>
<dbReference type="RefSeq" id="WP_099912155.1">
    <property type="nucleotide sequence ID" value="NZ_AWWI01000121.1"/>
</dbReference>
<evidence type="ECO:0008006" key="4">
    <source>
        <dbReference type="Google" id="ProtNLM"/>
    </source>
</evidence>
<dbReference type="PANTHER" id="PTHR34387:SF1">
    <property type="entry name" value="PERIPLASMIC IMMUNOGENIC PROTEIN"/>
    <property type="match status" value="1"/>
</dbReference>
<proteinExistence type="predicted"/>
<evidence type="ECO:0000256" key="1">
    <source>
        <dbReference type="SAM" id="SignalP"/>
    </source>
</evidence>
<organism evidence="2 3">
    <name type="scientific">Puniceibacterium antarcticum</name>
    <dbReference type="NCBI Taxonomy" id="1206336"/>
    <lineage>
        <taxon>Bacteria</taxon>
        <taxon>Pseudomonadati</taxon>
        <taxon>Pseudomonadota</taxon>
        <taxon>Alphaproteobacteria</taxon>
        <taxon>Rhodobacterales</taxon>
        <taxon>Paracoccaceae</taxon>
        <taxon>Puniceibacterium</taxon>
    </lineage>
</organism>
<dbReference type="InterPro" id="IPR052022">
    <property type="entry name" value="26kDa_periplasmic_antigen"/>
</dbReference>
<dbReference type="Gene3D" id="3.30.70.2970">
    <property type="entry name" value="Protein of unknown function (DUF541), domain 2"/>
    <property type="match status" value="1"/>
</dbReference>
<reference evidence="2 3" key="1">
    <citation type="submission" date="2013-09" db="EMBL/GenBank/DDBJ databases">
        <title>Genome sequencing of Phaeobacter antarcticus sp. nov. SM1211.</title>
        <authorList>
            <person name="Zhang X.-Y."/>
            <person name="Liu C."/>
            <person name="Chen X.-L."/>
            <person name="Xie B.-B."/>
            <person name="Qin Q.-L."/>
            <person name="Rong J.-C."/>
            <person name="Zhang Y.-Z."/>
        </authorList>
    </citation>
    <scope>NUCLEOTIDE SEQUENCE [LARGE SCALE GENOMIC DNA]</scope>
    <source>
        <strain evidence="2 3">SM1211</strain>
    </source>
</reference>
<dbReference type="GO" id="GO:0006974">
    <property type="term" value="P:DNA damage response"/>
    <property type="evidence" value="ECO:0007669"/>
    <property type="project" value="TreeGrafter"/>
</dbReference>
<feature type="signal peptide" evidence="1">
    <location>
        <begin position="1"/>
        <end position="23"/>
    </location>
</feature>
<sequence length="234" mass="24347">MRRNALVTAVLPLALLLAVPAFAQERPAPSISVSGEGTAYAVPDVATITLGVTAQAENAADAMAQTSETGARILARLGEMGIEPRDVQTSDLSLNPVWSNEPQDNQQPKISGYEASNQVTIRVQQLDSLGDVLGAVLEDGANRLGGLSFGLKDSKPLLVEARRDAVTDAMERAKAYAEAAGLTLGPVLSISEGGTSTPRPEAMMSMRAADMKVPVAEGETGITASVNMVFAIGE</sequence>
<name>A0A2G8RAL8_9RHOB</name>
<gene>
    <name evidence="2" type="ORF">P775_18125</name>
</gene>
<dbReference type="EMBL" id="AWWI01000121">
    <property type="protein sequence ID" value="PIL18491.1"/>
    <property type="molecule type" value="Genomic_DNA"/>
</dbReference>
<dbReference type="InterPro" id="IPR007497">
    <property type="entry name" value="SIMPL/DUF541"/>
</dbReference>
<keyword evidence="3" id="KW-1185">Reference proteome</keyword>
<protein>
    <recommendedName>
        <fullName evidence="4">26 kDa periplasmic immunogenic protein</fullName>
    </recommendedName>
</protein>